<gene>
    <name evidence="1" type="ORF">CDV36_002012</name>
</gene>
<keyword evidence="2" id="KW-1185">Reference proteome</keyword>
<dbReference type="EMBL" id="NKUJ01000020">
    <property type="protein sequence ID" value="RMJ18344.1"/>
    <property type="molecule type" value="Genomic_DNA"/>
</dbReference>
<evidence type="ECO:0000313" key="1">
    <source>
        <dbReference type="EMBL" id="RMJ18344.1"/>
    </source>
</evidence>
<evidence type="ECO:0000313" key="2">
    <source>
        <dbReference type="Proteomes" id="UP000277212"/>
    </source>
</evidence>
<name>A0A3M2SLB6_9HYPO</name>
<accession>A0A3M2SLB6</accession>
<organism evidence="1 2">
    <name type="scientific">Fusarium kuroshium</name>
    <dbReference type="NCBI Taxonomy" id="2010991"/>
    <lineage>
        <taxon>Eukaryota</taxon>
        <taxon>Fungi</taxon>
        <taxon>Dikarya</taxon>
        <taxon>Ascomycota</taxon>
        <taxon>Pezizomycotina</taxon>
        <taxon>Sordariomycetes</taxon>
        <taxon>Hypocreomycetidae</taxon>
        <taxon>Hypocreales</taxon>
        <taxon>Nectriaceae</taxon>
        <taxon>Fusarium</taxon>
        <taxon>Fusarium solani species complex</taxon>
    </lineage>
</organism>
<dbReference type="AlphaFoldDB" id="A0A3M2SLB6"/>
<reference evidence="1 2" key="1">
    <citation type="submission" date="2017-06" db="EMBL/GenBank/DDBJ databases">
        <title>Comparative genomic analysis of Ambrosia Fusariam Clade fungi.</title>
        <authorList>
            <person name="Stajich J.E."/>
            <person name="Carrillo J."/>
            <person name="Kijimoto T."/>
            <person name="Eskalen A."/>
            <person name="O'Donnell K."/>
            <person name="Kasson M."/>
        </authorList>
    </citation>
    <scope>NUCLEOTIDE SEQUENCE [LARGE SCALE GENOMIC DNA]</scope>
    <source>
        <strain evidence="1">UCR3666</strain>
    </source>
</reference>
<comment type="caution">
    <text evidence="1">The sequence shown here is derived from an EMBL/GenBank/DDBJ whole genome shotgun (WGS) entry which is preliminary data.</text>
</comment>
<protein>
    <submittedName>
        <fullName evidence="1">Uncharacterized protein</fullName>
    </submittedName>
</protein>
<proteinExistence type="predicted"/>
<sequence length="118" mass="13022">MNIHDGKNYIAVRTDTTTAYHNDEQVTQPVETFIRQKDSITRQLLEDEILIKVSGLSPACQRHSEEDGGLAMPLLDFASDATTNVDTAVSFLNYLIAVRLTQILKTLVLPDQSTGSVS</sequence>
<dbReference type="Proteomes" id="UP000277212">
    <property type="component" value="Unassembled WGS sequence"/>
</dbReference>